<dbReference type="InterPro" id="IPR019758">
    <property type="entry name" value="Pept_S26A_signal_pept_1_CS"/>
</dbReference>
<dbReference type="OrthoDB" id="308440at2759"/>
<keyword evidence="4" id="KW-0496">Mitochondrion</keyword>
<dbReference type="PRINTS" id="PR00727">
    <property type="entry name" value="LEADERPTASE"/>
</dbReference>
<dbReference type="PANTHER" id="PTHR12383">
    <property type="entry name" value="PROTEASE FAMILY S26 MITOCHONDRIAL INNER MEMBRANE PROTEASE-RELATED"/>
    <property type="match status" value="1"/>
</dbReference>
<evidence type="ECO:0000256" key="6">
    <source>
        <dbReference type="ARBA" id="ARBA00038445"/>
    </source>
</evidence>
<dbReference type="PANTHER" id="PTHR12383:SF16">
    <property type="entry name" value="MITOCHONDRIAL INNER MEMBRANE PROTEASE SUBUNIT 1"/>
    <property type="match status" value="1"/>
</dbReference>
<sequence>MTWRSAFTRHAGKYTVTAFKLTNFAFAIHFFAEYVAAIEYPSGPSMLPTISAEGELVLDNKLVCRLFPERLQRGDIVTFVSPLDPQRVICKRILGLPGDTICVDPTGEKAPSTEHVIVPAGHFWVGGDNAAWSRDSRDYGPIPMALVKGRLVAKIWPLRSAAVFRNPSTPISYTP</sequence>
<dbReference type="InterPro" id="IPR019757">
    <property type="entry name" value="Pept_S26A_signal_pept_1_Lys-AS"/>
</dbReference>
<name>A0A9P6L8G3_9AGAM</name>
<dbReference type="AlphaFoldDB" id="A0A9P6L8G3"/>
<dbReference type="Pfam" id="PF10502">
    <property type="entry name" value="Peptidase_S26"/>
    <property type="match status" value="2"/>
</dbReference>
<dbReference type="InterPro" id="IPR019533">
    <property type="entry name" value="Peptidase_S26"/>
</dbReference>
<dbReference type="SUPFAM" id="SSF51306">
    <property type="entry name" value="LexA/Signal peptidase"/>
    <property type="match status" value="1"/>
</dbReference>
<dbReference type="PROSITE" id="PS00761">
    <property type="entry name" value="SPASE_I_3"/>
    <property type="match status" value="1"/>
</dbReference>
<organism evidence="9 10">
    <name type="scientific">Thelephora terrestris</name>
    <dbReference type="NCBI Taxonomy" id="56493"/>
    <lineage>
        <taxon>Eukaryota</taxon>
        <taxon>Fungi</taxon>
        <taxon>Dikarya</taxon>
        <taxon>Basidiomycota</taxon>
        <taxon>Agaricomycotina</taxon>
        <taxon>Agaricomycetes</taxon>
        <taxon>Thelephorales</taxon>
        <taxon>Thelephoraceae</taxon>
        <taxon>Thelephora</taxon>
    </lineage>
</organism>
<evidence type="ECO:0000256" key="5">
    <source>
        <dbReference type="ARBA" id="ARBA00023136"/>
    </source>
</evidence>
<dbReference type="GO" id="GO:0006627">
    <property type="term" value="P:protein processing involved in protein targeting to mitochondrion"/>
    <property type="evidence" value="ECO:0007669"/>
    <property type="project" value="TreeGrafter"/>
</dbReference>
<feature type="active site" evidence="7">
    <location>
        <position position="91"/>
    </location>
</feature>
<keyword evidence="5" id="KW-0472">Membrane</keyword>
<evidence type="ECO:0000259" key="8">
    <source>
        <dbReference type="Pfam" id="PF10502"/>
    </source>
</evidence>
<evidence type="ECO:0000256" key="7">
    <source>
        <dbReference type="PIRSR" id="PIRSR600223-1"/>
    </source>
</evidence>
<dbReference type="Gene3D" id="2.10.109.10">
    <property type="entry name" value="Umud Fragment, subunit A"/>
    <property type="match status" value="1"/>
</dbReference>
<dbReference type="CDD" id="cd06530">
    <property type="entry name" value="S26_SPase_I"/>
    <property type="match status" value="1"/>
</dbReference>
<reference evidence="9" key="1">
    <citation type="journal article" date="2020" name="Nat. Commun.">
        <title>Large-scale genome sequencing of mycorrhizal fungi provides insights into the early evolution of symbiotic traits.</title>
        <authorList>
            <person name="Miyauchi S."/>
            <person name="Kiss E."/>
            <person name="Kuo A."/>
            <person name="Drula E."/>
            <person name="Kohler A."/>
            <person name="Sanchez-Garcia M."/>
            <person name="Morin E."/>
            <person name="Andreopoulos B."/>
            <person name="Barry K.W."/>
            <person name="Bonito G."/>
            <person name="Buee M."/>
            <person name="Carver A."/>
            <person name="Chen C."/>
            <person name="Cichocki N."/>
            <person name="Clum A."/>
            <person name="Culley D."/>
            <person name="Crous P.W."/>
            <person name="Fauchery L."/>
            <person name="Girlanda M."/>
            <person name="Hayes R.D."/>
            <person name="Keri Z."/>
            <person name="LaButti K."/>
            <person name="Lipzen A."/>
            <person name="Lombard V."/>
            <person name="Magnuson J."/>
            <person name="Maillard F."/>
            <person name="Murat C."/>
            <person name="Nolan M."/>
            <person name="Ohm R.A."/>
            <person name="Pangilinan J."/>
            <person name="Pereira M.F."/>
            <person name="Perotto S."/>
            <person name="Peter M."/>
            <person name="Pfister S."/>
            <person name="Riley R."/>
            <person name="Sitrit Y."/>
            <person name="Stielow J.B."/>
            <person name="Szollosi G."/>
            <person name="Zifcakova L."/>
            <person name="Stursova M."/>
            <person name="Spatafora J.W."/>
            <person name="Tedersoo L."/>
            <person name="Vaario L.M."/>
            <person name="Yamada A."/>
            <person name="Yan M."/>
            <person name="Wang P."/>
            <person name="Xu J."/>
            <person name="Bruns T."/>
            <person name="Baldrian P."/>
            <person name="Vilgalys R."/>
            <person name="Dunand C."/>
            <person name="Henrissat B."/>
            <person name="Grigoriev I.V."/>
            <person name="Hibbett D."/>
            <person name="Nagy L.G."/>
            <person name="Martin F.M."/>
        </authorList>
    </citation>
    <scope>NUCLEOTIDE SEQUENCE</scope>
    <source>
        <strain evidence="9">UH-Tt-Lm1</strain>
    </source>
</reference>
<dbReference type="EMBL" id="WIUZ02000005">
    <property type="protein sequence ID" value="KAF9787137.1"/>
    <property type="molecule type" value="Genomic_DNA"/>
</dbReference>
<evidence type="ECO:0000256" key="3">
    <source>
        <dbReference type="ARBA" id="ARBA00022801"/>
    </source>
</evidence>
<keyword evidence="10" id="KW-1185">Reference proteome</keyword>
<evidence type="ECO:0000256" key="4">
    <source>
        <dbReference type="ARBA" id="ARBA00023128"/>
    </source>
</evidence>
<dbReference type="GO" id="GO:0004252">
    <property type="term" value="F:serine-type endopeptidase activity"/>
    <property type="evidence" value="ECO:0007669"/>
    <property type="project" value="InterPro"/>
</dbReference>
<comment type="similarity">
    <text evidence="6">Belongs to the peptidase S26 family. IMP1 subfamily.</text>
</comment>
<dbReference type="Proteomes" id="UP000736335">
    <property type="component" value="Unassembled WGS sequence"/>
</dbReference>
<gene>
    <name evidence="9" type="ORF">BJ322DRAFT_1053757</name>
</gene>
<dbReference type="GO" id="GO:0006465">
    <property type="term" value="P:signal peptide processing"/>
    <property type="evidence" value="ECO:0007669"/>
    <property type="project" value="InterPro"/>
</dbReference>
<evidence type="ECO:0000256" key="2">
    <source>
        <dbReference type="ARBA" id="ARBA00022792"/>
    </source>
</evidence>
<protein>
    <submittedName>
        <fullName evidence="9">Signal peptidase I family protein</fullName>
    </submittedName>
</protein>
<comment type="subcellular location">
    <subcellularLocation>
        <location evidence="1">Mitochondrion inner membrane</location>
    </subcellularLocation>
</comment>
<reference evidence="9" key="2">
    <citation type="submission" date="2020-11" db="EMBL/GenBank/DDBJ databases">
        <authorList>
            <consortium name="DOE Joint Genome Institute"/>
            <person name="Kuo A."/>
            <person name="Miyauchi S."/>
            <person name="Kiss E."/>
            <person name="Drula E."/>
            <person name="Kohler A."/>
            <person name="Sanchez-Garcia M."/>
            <person name="Andreopoulos B."/>
            <person name="Barry K.W."/>
            <person name="Bonito G."/>
            <person name="Buee M."/>
            <person name="Carver A."/>
            <person name="Chen C."/>
            <person name="Cichocki N."/>
            <person name="Clum A."/>
            <person name="Culley D."/>
            <person name="Crous P.W."/>
            <person name="Fauchery L."/>
            <person name="Girlanda M."/>
            <person name="Hayes R."/>
            <person name="Keri Z."/>
            <person name="Labutti K."/>
            <person name="Lipzen A."/>
            <person name="Lombard V."/>
            <person name="Magnuson J."/>
            <person name="Maillard F."/>
            <person name="Morin E."/>
            <person name="Murat C."/>
            <person name="Nolan M."/>
            <person name="Ohm R."/>
            <person name="Pangilinan J."/>
            <person name="Pereira M."/>
            <person name="Perotto S."/>
            <person name="Peter M."/>
            <person name="Riley R."/>
            <person name="Sitrit Y."/>
            <person name="Stielow B."/>
            <person name="Szollosi G."/>
            <person name="Zifcakova L."/>
            <person name="Stursova M."/>
            <person name="Spatafora J.W."/>
            <person name="Tedersoo L."/>
            <person name="Vaario L.-M."/>
            <person name="Yamada A."/>
            <person name="Yan M."/>
            <person name="Wang P."/>
            <person name="Xu J."/>
            <person name="Bruns T."/>
            <person name="Baldrian P."/>
            <person name="Vilgalys R."/>
            <person name="Henrissat B."/>
            <person name="Grigoriev I.V."/>
            <person name="Hibbett D."/>
            <person name="Nagy L.G."/>
            <person name="Martin F.M."/>
        </authorList>
    </citation>
    <scope>NUCLEOTIDE SEQUENCE</scope>
    <source>
        <strain evidence="9">UH-Tt-Lm1</strain>
    </source>
</reference>
<comment type="caution">
    <text evidence="9">The sequence shown here is derived from an EMBL/GenBank/DDBJ whole genome shotgun (WGS) entry which is preliminary data.</text>
</comment>
<evidence type="ECO:0000256" key="1">
    <source>
        <dbReference type="ARBA" id="ARBA00004273"/>
    </source>
</evidence>
<evidence type="ECO:0000313" key="9">
    <source>
        <dbReference type="EMBL" id="KAF9787137.1"/>
    </source>
</evidence>
<dbReference type="InterPro" id="IPR052064">
    <property type="entry name" value="Mito_IMP1_subunit"/>
</dbReference>
<dbReference type="InterPro" id="IPR036286">
    <property type="entry name" value="LexA/Signal_pep-like_sf"/>
</dbReference>
<dbReference type="InterPro" id="IPR000223">
    <property type="entry name" value="Pept_S26A_signal_pept_1"/>
</dbReference>
<accession>A0A9P6L8G3</accession>
<proteinExistence type="inferred from homology"/>
<dbReference type="GO" id="GO:0042720">
    <property type="term" value="C:mitochondrial inner membrane peptidase complex"/>
    <property type="evidence" value="ECO:0007669"/>
    <property type="project" value="TreeGrafter"/>
</dbReference>
<feature type="domain" description="Peptidase S26" evidence="8">
    <location>
        <begin position="112"/>
        <end position="156"/>
    </location>
</feature>
<evidence type="ECO:0000313" key="10">
    <source>
        <dbReference type="Proteomes" id="UP000736335"/>
    </source>
</evidence>
<keyword evidence="2" id="KW-0999">Mitochondrion inner membrane</keyword>
<feature type="domain" description="Peptidase S26" evidence="8">
    <location>
        <begin position="22"/>
        <end position="104"/>
    </location>
</feature>
<feature type="active site" evidence="7">
    <location>
        <position position="45"/>
    </location>
</feature>
<dbReference type="PROSITE" id="PS00760">
    <property type="entry name" value="SPASE_I_2"/>
    <property type="match status" value="1"/>
</dbReference>
<keyword evidence="3" id="KW-0378">Hydrolase</keyword>